<dbReference type="AlphaFoldDB" id="A0A815JZ86"/>
<dbReference type="Pfam" id="PF00646">
    <property type="entry name" value="F-box"/>
    <property type="match status" value="1"/>
</dbReference>
<gene>
    <name evidence="2" type="ORF">SEV965_LOCUS30513</name>
</gene>
<comment type="caution">
    <text evidence="2">The sequence shown here is derived from an EMBL/GenBank/DDBJ whole genome shotgun (WGS) entry which is preliminary data.</text>
</comment>
<evidence type="ECO:0000259" key="1">
    <source>
        <dbReference type="PROSITE" id="PS50181"/>
    </source>
</evidence>
<evidence type="ECO:0000313" key="2">
    <source>
        <dbReference type="EMBL" id="CAF1383034.1"/>
    </source>
</evidence>
<dbReference type="Proteomes" id="UP000663889">
    <property type="component" value="Unassembled WGS sequence"/>
</dbReference>
<dbReference type="EMBL" id="CAJNOU010003300">
    <property type="protein sequence ID" value="CAF1383034.1"/>
    <property type="molecule type" value="Genomic_DNA"/>
</dbReference>
<dbReference type="InterPro" id="IPR036047">
    <property type="entry name" value="F-box-like_dom_sf"/>
</dbReference>
<dbReference type="InterPro" id="IPR032675">
    <property type="entry name" value="LRR_dom_sf"/>
</dbReference>
<evidence type="ECO:0000313" key="3">
    <source>
        <dbReference type="Proteomes" id="UP000663889"/>
    </source>
</evidence>
<dbReference type="Gene3D" id="3.80.10.10">
    <property type="entry name" value="Ribonuclease Inhibitor"/>
    <property type="match status" value="1"/>
</dbReference>
<dbReference type="InterPro" id="IPR001810">
    <property type="entry name" value="F-box_dom"/>
</dbReference>
<dbReference type="SUPFAM" id="SSF52047">
    <property type="entry name" value="RNI-like"/>
    <property type="match status" value="1"/>
</dbReference>
<feature type="domain" description="F-box" evidence="1">
    <location>
        <begin position="5"/>
        <end position="52"/>
    </location>
</feature>
<protein>
    <recommendedName>
        <fullName evidence="1">F-box domain-containing protein</fullName>
    </recommendedName>
</protein>
<dbReference type="PROSITE" id="PS50181">
    <property type="entry name" value="FBOX"/>
    <property type="match status" value="1"/>
</dbReference>
<accession>A0A815JZ86</accession>
<name>A0A815JZ86_9BILA</name>
<organism evidence="2 3">
    <name type="scientific">Rotaria sordida</name>
    <dbReference type="NCBI Taxonomy" id="392033"/>
    <lineage>
        <taxon>Eukaryota</taxon>
        <taxon>Metazoa</taxon>
        <taxon>Spiralia</taxon>
        <taxon>Gnathifera</taxon>
        <taxon>Rotifera</taxon>
        <taxon>Eurotatoria</taxon>
        <taxon>Bdelloidea</taxon>
        <taxon>Philodinida</taxon>
        <taxon>Philodinidae</taxon>
        <taxon>Rotaria</taxon>
    </lineage>
</organism>
<proteinExistence type="predicted"/>
<sequence length="463" mass="54645">MKHSMIQLDDLPDEILIMIFKNMCQADTVYSLIGVNQRFNTIVYDSIFTNHLTLFEHSSDGSICSFTDSMLEIFCSKILPKINHKIKYLHLESSSMERILLATNYPSLYGLCLYNINLETAKHYFFTLSTLLELHVSVTNFSDCLYLLDGRFNQLHTFYVNIAYTRFSRLTINNTENLPNLKVFSLSCKTVTFDFDELIVPLLHRMINLEELGLFVKVRKKNTFVDDNDLKKNIINKMSRLNNFQFDIRSTIHIFNQINLPFNKDIQYIFKDFHNNLIISYVDYFSETQQAHCRTYSYPYLCNSYCEITNNFPSGLLFKYVLKISLHDERPFEHEFFLRIAQSFPLVKYLTLANNKPQNDKQNDDNKNLPIIKYPHLTALYLIVAHIDYIEQFLLHTKTHLSNNVDLFVVYHAIEKVTENFTRNTTRINCEKLNFLGIHGIYKIPQYVKEYFPNTEILNCEFE</sequence>
<dbReference type="SUPFAM" id="SSF81383">
    <property type="entry name" value="F-box domain"/>
    <property type="match status" value="1"/>
</dbReference>
<reference evidence="2" key="1">
    <citation type="submission" date="2021-02" db="EMBL/GenBank/DDBJ databases">
        <authorList>
            <person name="Nowell W R."/>
        </authorList>
    </citation>
    <scope>NUCLEOTIDE SEQUENCE</scope>
</reference>